<dbReference type="AlphaFoldDB" id="A0A3G2HYJ0"/>
<dbReference type="InterPro" id="IPR027417">
    <property type="entry name" value="P-loop_NTPase"/>
</dbReference>
<evidence type="ECO:0000313" key="9">
    <source>
        <dbReference type="EMBL" id="AYN22210.1"/>
    </source>
</evidence>
<evidence type="ECO:0000313" key="10">
    <source>
        <dbReference type="Proteomes" id="UP000268070"/>
    </source>
</evidence>
<keyword evidence="5 9" id="KW-0067">ATP-binding</keyword>
<protein>
    <submittedName>
        <fullName evidence="9">ABC transporter ATP-binding protein</fullName>
    </submittedName>
</protein>
<evidence type="ECO:0000256" key="2">
    <source>
        <dbReference type="ARBA" id="ARBA00022448"/>
    </source>
</evidence>
<dbReference type="GO" id="GO:0016887">
    <property type="term" value="F:ATP hydrolysis activity"/>
    <property type="evidence" value="ECO:0007669"/>
    <property type="project" value="InterPro"/>
</dbReference>
<dbReference type="InterPro" id="IPR050166">
    <property type="entry name" value="ABC_transporter_ATP-bind"/>
</dbReference>
<evidence type="ECO:0000256" key="6">
    <source>
        <dbReference type="ARBA" id="ARBA00022967"/>
    </source>
</evidence>
<evidence type="ECO:0000256" key="3">
    <source>
        <dbReference type="ARBA" id="ARBA00022475"/>
    </source>
</evidence>
<organism evidence="9 10">
    <name type="scientific">Alcaligenes aquatilis</name>
    <dbReference type="NCBI Taxonomy" id="323284"/>
    <lineage>
        <taxon>Bacteria</taxon>
        <taxon>Pseudomonadati</taxon>
        <taxon>Pseudomonadota</taxon>
        <taxon>Betaproteobacteria</taxon>
        <taxon>Burkholderiales</taxon>
        <taxon>Alcaligenaceae</taxon>
        <taxon>Alcaligenes</taxon>
    </lineage>
</organism>
<dbReference type="CDD" id="cd03293">
    <property type="entry name" value="ABC_NrtD_SsuB_transporters"/>
    <property type="match status" value="1"/>
</dbReference>
<dbReference type="Pfam" id="PF00005">
    <property type="entry name" value="ABC_tran"/>
    <property type="match status" value="1"/>
</dbReference>
<dbReference type="SMART" id="SM00382">
    <property type="entry name" value="AAA"/>
    <property type="match status" value="1"/>
</dbReference>
<comment type="similarity">
    <text evidence="1">Belongs to the ABC transporter superfamily.</text>
</comment>
<keyword evidence="3" id="KW-1003">Cell membrane</keyword>
<dbReference type="GO" id="GO:0005524">
    <property type="term" value="F:ATP binding"/>
    <property type="evidence" value="ECO:0007669"/>
    <property type="project" value="UniProtKB-KW"/>
</dbReference>
<keyword evidence="7" id="KW-0472">Membrane</keyword>
<reference evidence="9 10" key="1">
    <citation type="submission" date="2018-09" db="EMBL/GenBank/DDBJ databases">
        <title>Complete genome sequence of the hydrocarbonoclastic bacterium Alcaligenes aquatilis QD168, isolated from a crude-oil polluted marine sediment of Central Chile.</title>
        <authorList>
            <person name="Duran R.E."/>
            <person name="Barra B."/>
            <person name="Salva-Serra F."/>
            <person name="Mendez V."/>
            <person name="Moore E.R.B."/>
            <person name="Seeger M."/>
        </authorList>
    </citation>
    <scope>NUCLEOTIDE SEQUENCE [LARGE SCALE GENOMIC DNA]</scope>
    <source>
        <strain evidence="9 10">QD168</strain>
    </source>
</reference>
<feature type="domain" description="ABC transporter" evidence="8">
    <location>
        <begin position="5"/>
        <end position="233"/>
    </location>
</feature>
<evidence type="ECO:0000256" key="7">
    <source>
        <dbReference type="ARBA" id="ARBA00023136"/>
    </source>
</evidence>
<evidence type="ECO:0000256" key="4">
    <source>
        <dbReference type="ARBA" id="ARBA00022741"/>
    </source>
</evidence>
<evidence type="ECO:0000256" key="1">
    <source>
        <dbReference type="ARBA" id="ARBA00005417"/>
    </source>
</evidence>
<dbReference type="PROSITE" id="PS50893">
    <property type="entry name" value="ABC_TRANSPORTER_2"/>
    <property type="match status" value="1"/>
</dbReference>
<dbReference type="OrthoDB" id="9783039at2"/>
<dbReference type="Proteomes" id="UP000268070">
    <property type="component" value="Chromosome"/>
</dbReference>
<accession>A0A3G2HYJ0</accession>
<name>A0A3G2HYJ0_9BURK</name>
<dbReference type="SUPFAM" id="SSF52540">
    <property type="entry name" value="P-loop containing nucleoside triphosphate hydrolases"/>
    <property type="match status" value="1"/>
</dbReference>
<keyword evidence="6" id="KW-1278">Translocase</keyword>
<gene>
    <name evidence="9" type="ORF">D3M96_17670</name>
</gene>
<keyword evidence="4" id="KW-0547">Nucleotide-binding</keyword>
<dbReference type="InterPro" id="IPR003439">
    <property type="entry name" value="ABC_transporter-like_ATP-bd"/>
</dbReference>
<proteinExistence type="inferred from homology"/>
<dbReference type="Gene3D" id="3.40.50.300">
    <property type="entry name" value="P-loop containing nucleotide triphosphate hydrolases"/>
    <property type="match status" value="1"/>
</dbReference>
<dbReference type="PANTHER" id="PTHR42788:SF17">
    <property type="entry name" value="ALIPHATIC SULFONATES IMPORT ATP-BINDING PROTEIN SSUB"/>
    <property type="match status" value="1"/>
</dbReference>
<dbReference type="EMBL" id="CP032153">
    <property type="protein sequence ID" value="AYN22210.1"/>
    <property type="molecule type" value="Genomic_DNA"/>
</dbReference>
<evidence type="ECO:0000259" key="8">
    <source>
        <dbReference type="PROSITE" id="PS50893"/>
    </source>
</evidence>
<dbReference type="KEGG" id="aaqu:D3M96_17670"/>
<sequence length="245" mass="26195">MAALIQFQGFGFQYPGSPAPVIRDVSLDVQAGHFVAIVGGSGVGKSTLLRAAAGLSEPSFGHLRSSLQDSPGRRANAFVFQDSRLMPWRRVGANVAYGLEGLGLPRAEREQRVDAALRQVGLAHLKDRWPHQLSGGQAQRVGIARALAVQPDLLLMDEPFSAVDALTRQALQEELVQVWQRSAAAVLFVTHDIDEAVFLADTVIVLGGSPAGVSARIDIDLPRPRDRGTAEFAVYVKDVGAGLQA</sequence>
<dbReference type="PANTHER" id="PTHR42788">
    <property type="entry name" value="TAURINE IMPORT ATP-BINDING PROTEIN-RELATED"/>
    <property type="match status" value="1"/>
</dbReference>
<dbReference type="InterPro" id="IPR017871">
    <property type="entry name" value="ABC_transporter-like_CS"/>
</dbReference>
<dbReference type="PROSITE" id="PS00211">
    <property type="entry name" value="ABC_TRANSPORTER_1"/>
    <property type="match status" value="1"/>
</dbReference>
<keyword evidence="2" id="KW-0813">Transport</keyword>
<evidence type="ECO:0000256" key="5">
    <source>
        <dbReference type="ARBA" id="ARBA00022840"/>
    </source>
</evidence>
<dbReference type="InterPro" id="IPR003593">
    <property type="entry name" value="AAA+_ATPase"/>
</dbReference>